<protein>
    <submittedName>
        <fullName evidence="2">Uncharacterized protein</fullName>
    </submittedName>
</protein>
<evidence type="ECO:0000313" key="2">
    <source>
        <dbReference type="EMBL" id="KPJ16921.1"/>
    </source>
</evidence>
<gene>
    <name evidence="2" type="ORF">RR48_13777</name>
</gene>
<feature type="compositionally biased region" description="Basic and acidic residues" evidence="1">
    <location>
        <begin position="35"/>
        <end position="46"/>
    </location>
</feature>
<sequence>MRCEPTCAADIAARETELKLNPIRSTRLEINGPPHDSRPARTHQDTMDRLHLAFTPDMYPSRERMPARCRYDTDSICTIKKARFALFV</sequence>
<evidence type="ECO:0000313" key="3">
    <source>
        <dbReference type="Proteomes" id="UP000053240"/>
    </source>
</evidence>
<name>A0A194RLR1_PAPMA</name>
<evidence type="ECO:0000256" key="1">
    <source>
        <dbReference type="SAM" id="MobiDB-lite"/>
    </source>
</evidence>
<keyword evidence="3" id="KW-1185">Reference proteome</keyword>
<accession>A0A194RLR1</accession>
<proteinExistence type="predicted"/>
<reference evidence="2 3" key="1">
    <citation type="journal article" date="2015" name="Nat. Commun.">
        <title>Outbred genome sequencing and CRISPR/Cas9 gene editing in butterflies.</title>
        <authorList>
            <person name="Li X."/>
            <person name="Fan D."/>
            <person name="Zhang W."/>
            <person name="Liu G."/>
            <person name="Zhang L."/>
            <person name="Zhao L."/>
            <person name="Fang X."/>
            <person name="Chen L."/>
            <person name="Dong Y."/>
            <person name="Chen Y."/>
            <person name="Ding Y."/>
            <person name="Zhao R."/>
            <person name="Feng M."/>
            <person name="Zhu Y."/>
            <person name="Feng Y."/>
            <person name="Jiang X."/>
            <person name="Zhu D."/>
            <person name="Xiang H."/>
            <person name="Feng X."/>
            <person name="Li S."/>
            <person name="Wang J."/>
            <person name="Zhang G."/>
            <person name="Kronforst M.R."/>
            <person name="Wang W."/>
        </authorList>
    </citation>
    <scope>NUCLEOTIDE SEQUENCE [LARGE SCALE GENOMIC DNA]</scope>
    <source>
        <strain evidence="2">Ya'a_city_454_Pm</strain>
        <tissue evidence="2">Whole body</tissue>
    </source>
</reference>
<feature type="region of interest" description="Disordered" evidence="1">
    <location>
        <begin position="23"/>
        <end position="46"/>
    </location>
</feature>
<dbReference type="InParanoid" id="A0A194RLR1"/>
<dbReference type="EMBL" id="KQ460205">
    <property type="protein sequence ID" value="KPJ16921.1"/>
    <property type="molecule type" value="Genomic_DNA"/>
</dbReference>
<dbReference type="AlphaFoldDB" id="A0A194RLR1"/>
<organism evidence="2 3">
    <name type="scientific">Papilio machaon</name>
    <name type="common">Old World swallowtail butterfly</name>
    <dbReference type="NCBI Taxonomy" id="76193"/>
    <lineage>
        <taxon>Eukaryota</taxon>
        <taxon>Metazoa</taxon>
        <taxon>Ecdysozoa</taxon>
        <taxon>Arthropoda</taxon>
        <taxon>Hexapoda</taxon>
        <taxon>Insecta</taxon>
        <taxon>Pterygota</taxon>
        <taxon>Neoptera</taxon>
        <taxon>Endopterygota</taxon>
        <taxon>Lepidoptera</taxon>
        <taxon>Glossata</taxon>
        <taxon>Ditrysia</taxon>
        <taxon>Papilionoidea</taxon>
        <taxon>Papilionidae</taxon>
        <taxon>Papilioninae</taxon>
        <taxon>Papilio</taxon>
    </lineage>
</organism>
<dbReference type="Proteomes" id="UP000053240">
    <property type="component" value="Unassembled WGS sequence"/>
</dbReference>